<proteinExistence type="predicted"/>
<dbReference type="Gene3D" id="3.80.10.10">
    <property type="entry name" value="Ribonuclease Inhibitor"/>
    <property type="match status" value="1"/>
</dbReference>
<accession>A0A2H5TSE3</accession>
<gene>
    <name evidence="1" type="ORF">GLOIN_2v1884183</name>
</gene>
<organism evidence="1 2">
    <name type="scientific">Rhizophagus irregularis (strain DAOM 181602 / DAOM 197198 / MUCL 43194)</name>
    <name type="common">Arbuscular mycorrhizal fungus</name>
    <name type="synonym">Glomus intraradices</name>
    <dbReference type="NCBI Taxonomy" id="747089"/>
    <lineage>
        <taxon>Eukaryota</taxon>
        <taxon>Fungi</taxon>
        <taxon>Fungi incertae sedis</taxon>
        <taxon>Mucoromycota</taxon>
        <taxon>Glomeromycotina</taxon>
        <taxon>Glomeromycetes</taxon>
        <taxon>Glomerales</taxon>
        <taxon>Glomeraceae</taxon>
        <taxon>Rhizophagus</taxon>
    </lineage>
</organism>
<keyword evidence="2" id="KW-1185">Reference proteome</keyword>
<comment type="caution">
    <text evidence="1">The sequence shown here is derived from an EMBL/GenBank/DDBJ whole genome shotgun (WGS) entry which is preliminary data.</text>
</comment>
<reference evidence="1 2" key="2">
    <citation type="journal article" date="2018" name="New Phytol.">
        <title>High intraspecific genome diversity in the model arbuscular mycorrhizal symbiont Rhizophagus irregularis.</title>
        <authorList>
            <person name="Chen E.C.H."/>
            <person name="Morin E."/>
            <person name="Beaudet D."/>
            <person name="Noel J."/>
            <person name="Yildirir G."/>
            <person name="Ndikumana S."/>
            <person name="Charron P."/>
            <person name="St-Onge C."/>
            <person name="Giorgi J."/>
            <person name="Kruger M."/>
            <person name="Marton T."/>
            <person name="Ropars J."/>
            <person name="Grigoriev I.V."/>
            <person name="Hainaut M."/>
            <person name="Henrissat B."/>
            <person name="Roux C."/>
            <person name="Martin F."/>
            <person name="Corradi N."/>
        </authorList>
    </citation>
    <scope>NUCLEOTIDE SEQUENCE [LARGE SCALE GENOMIC DNA]</scope>
    <source>
        <strain evidence="1 2">DAOM 197198</strain>
    </source>
</reference>
<dbReference type="EMBL" id="AUPC02000378">
    <property type="protein sequence ID" value="POG60642.1"/>
    <property type="molecule type" value="Genomic_DNA"/>
</dbReference>
<reference evidence="1 2" key="1">
    <citation type="journal article" date="2013" name="Proc. Natl. Acad. Sci. U.S.A.">
        <title>Genome of an arbuscular mycorrhizal fungus provides insight into the oldest plant symbiosis.</title>
        <authorList>
            <person name="Tisserant E."/>
            <person name="Malbreil M."/>
            <person name="Kuo A."/>
            <person name="Kohler A."/>
            <person name="Symeonidi A."/>
            <person name="Balestrini R."/>
            <person name="Charron P."/>
            <person name="Duensing N."/>
            <person name="Frei Dit Frey N."/>
            <person name="Gianinazzi-Pearson V."/>
            <person name="Gilbert L.B."/>
            <person name="Handa Y."/>
            <person name="Herr J.R."/>
            <person name="Hijri M."/>
            <person name="Koul R."/>
            <person name="Kawaguchi M."/>
            <person name="Krajinski F."/>
            <person name="Lammers P.J."/>
            <person name="Masclaux F.G."/>
            <person name="Murat C."/>
            <person name="Morin E."/>
            <person name="Ndikumana S."/>
            <person name="Pagni M."/>
            <person name="Petitpierre D."/>
            <person name="Requena N."/>
            <person name="Rosikiewicz P."/>
            <person name="Riley R."/>
            <person name="Saito K."/>
            <person name="San Clemente H."/>
            <person name="Shapiro H."/>
            <person name="van Tuinen D."/>
            <person name="Becard G."/>
            <person name="Bonfante P."/>
            <person name="Paszkowski U."/>
            <person name="Shachar-Hill Y.Y."/>
            <person name="Tuskan G.A."/>
            <person name="Young P.W."/>
            <person name="Sanders I.R."/>
            <person name="Henrissat B."/>
            <person name="Rensing S.A."/>
            <person name="Grigoriev I.V."/>
            <person name="Corradi N."/>
            <person name="Roux C."/>
            <person name="Martin F."/>
        </authorList>
    </citation>
    <scope>NUCLEOTIDE SEQUENCE [LARGE SCALE GENOMIC DNA]</scope>
    <source>
        <strain evidence="1 2">DAOM 197198</strain>
    </source>
</reference>
<evidence type="ECO:0008006" key="3">
    <source>
        <dbReference type="Google" id="ProtNLM"/>
    </source>
</evidence>
<dbReference type="VEuPathDB" id="FungiDB:RhiirFUN_023449"/>
<evidence type="ECO:0000313" key="2">
    <source>
        <dbReference type="Proteomes" id="UP000018888"/>
    </source>
</evidence>
<protein>
    <recommendedName>
        <fullName evidence="3">F-box domain-containing protein</fullName>
    </recommendedName>
</protein>
<dbReference type="InterPro" id="IPR032675">
    <property type="entry name" value="LRR_dom_sf"/>
</dbReference>
<dbReference type="Proteomes" id="UP000018888">
    <property type="component" value="Unassembled WGS sequence"/>
</dbReference>
<evidence type="ECO:0000313" key="1">
    <source>
        <dbReference type="EMBL" id="POG60642.1"/>
    </source>
</evidence>
<name>A0A2H5TSE3_RHIID</name>
<dbReference type="AlphaFoldDB" id="A0A2H5TSE3"/>
<sequence length="503" mass="58999">MSKLNKDVLFLIFEELKFDKKSLYSCLYVNRTWCETVVPILWRNPGQYLTTINSCTSVPILWKIPSQYLILFNVIFLHLSKESKDILKKQEINNLITEIYQRPLFNYINFWKYLDLFLIENIISSSKIEESKKFDIRDEILKLFFSSNVKFIHLSIPQDYDFQLHHIPGAERCFSELESLSFCCDFGNCQNILNGLARICKSIRKFRVDNVHFCTNNSGINKLIEVQKKLNNVSFIGPYKGSRAIINIIEDESIYKSLEESLIKHVDTIQYLRMDWIPITRILSYLVNLFRLEISTCLPYPTNWNELDYLKDLSLPNLKILITRQVPIKITANLIEITKGQLTEISVLYNDADSKNLFKAICQNCSNLKYLNLSLSNNTNLLTSEFENLLISCQLLNKLIIDVVDFDIMFNWDKLLLILAKSSPTSLFTFEFHSGRINLEDIILFFDNWTNRNPMLLEIDSDNYCNEFGDKKQLEDLIEKYKVKGIIKKCSVHSNTRSRWLFL</sequence>